<dbReference type="InterPro" id="IPR026590">
    <property type="entry name" value="Ssirtuin_cat_dom"/>
</dbReference>
<keyword evidence="7" id="KW-0862">Zinc</keyword>
<dbReference type="Proteomes" id="UP000233556">
    <property type="component" value="Unassembled WGS sequence"/>
</dbReference>
<dbReference type="PANTHER" id="PTHR11085:SF9">
    <property type="entry name" value="NAD-DEPENDENT PROTEIN DEACETYLASE SIRTUIN-1"/>
    <property type="match status" value="1"/>
</dbReference>
<reference evidence="13" key="1">
    <citation type="submission" date="2017-11" db="EMBL/GenBank/DDBJ databases">
        <authorList>
            <person name="Lima N.C."/>
            <person name="Parody-Merino A.M."/>
            <person name="Battley P.F."/>
            <person name="Fidler A.E."/>
            <person name="Prosdocimi F."/>
        </authorList>
    </citation>
    <scope>NUCLEOTIDE SEQUENCE [LARGE SCALE GENOMIC DNA]</scope>
</reference>
<organism evidence="12 13">
    <name type="scientific">Limosa lapponica baueri</name>
    <dbReference type="NCBI Taxonomy" id="1758121"/>
    <lineage>
        <taxon>Eukaryota</taxon>
        <taxon>Metazoa</taxon>
        <taxon>Chordata</taxon>
        <taxon>Craniata</taxon>
        <taxon>Vertebrata</taxon>
        <taxon>Euteleostomi</taxon>
        <taxon>Archelosauria</taxon>
        <taxon>Archosauria</taxon>
        <taxon>Dinosauria</taxon>
        <taxon>Saurischia</taxon>
        <taxon>Theropoda</taxon>
        <taxon>Coelurosauria</taxon>
        <taxon>Aves</taxon>
        <taxon>Neognathae</taxon>
        <taxon>Neoaves</taxon>
        <taxon>Charadriiformes</taxon>
        <taxon>Scolopacidae</taxon>
        <taxon>Limosa</taxon>
    </lineage>
</organism>
<dbReference type="EC" id="2.3.1.286" evidence="4"/>
<dbReference type="EMBL" id="KZ514904">
    <property type="protein sequence ID" value="PKU30334.1"/>
    <property type="molecule type" value="Genomic_DNA"/>
</dbReference>
<dbReference type="Gene3D" id="3.30.1600.10">
    <property type="entry name" value="SIR2/SIRT2 'Small Domain"/>
    <property type="match status" value="1"/>
</dbReference>
<dbReference type="GO" id="GO:0005654">
    <property type="term" value="C:nucleoplasm"/>
    <property type="evidence" value="ECO:0007669"/>
    <property type="project" value="TreeGrafter"/>
</dbReference>
<comment type="subcellular location">
    <subcellularLocation>
        <location evidence="2">Nucleus</location>
    </subcellularLocation>
</comment>
<gene>
    <name evidence="12" type="ORF">llap_19362</name>
</gene>
<dbReference type="Gene3D" id="3.40.50.1220">
    <property type="entry name" value="TPP-binding domain"/>
    <property type="match status" value="1"/>
</dbReference>
<comment type="similarity">
    <text evidence="3">Belongs to the sirtuin family. Class I subfamily.</text>
</comment>
<evidence type="ECO:0000256" key="5">
    <source>
        <dbReference type="ARBA" id="ARBA00022679"/>
    </source>
</evidence>
<dbReference type="PANTHER" id="PTHR11085">
    <property type="entry name" value="NAD-DEPENDENT PROTEIN DEACYLASE SIRTUIN-5, MITOCHONDRIAL-RELATED"/>
    <property type="match status" value="1"/>
</dbReference>
<name>A0A2I0T967_LIMLA</name>
<comment type="cofactor">
    <cofactor evidence="1">
        <name>Zn(2+)</name>
        <dbReference type="ChEBI" id="CHEBI:29105"/>
    </cofactor>
</comment>
<dbReference type="Pfam" id="PF02146">
    <property type="entry name" value="SIR2"/>
    <property type="match status" value="1"/>
</dbReference>
<dbReference type="GO" id="GO:0070403">
    <property type="term" value="F:NAD+ binding"/>
    <property type="evidence" value="ECO:0007669"/>
    <property type="project" value="InterPro"/>
</dbReference>
<keyword evidence="13" id="KW-1185">Reference proteome</keyword>
<dbReference type="GO" id="GO:0003714">
    <property type="term" value="F:transcription corepressor activity"/>
    <property type="evidence" value="ECO:0007669"/>
    <property type="project" value="TreeGrafter"/>
</dbReference>
<accession>A0A2I0T967</accession>
<dbReference type="PROSITE" id="PS50305">
    <property type="entry name" value="SIRTUIN"/>
    <property type="match status" value="1"/>
</dbReference>
<dbReference type="AlphaFoldDB" id="A0A2I0T967"/>
<proteinExistence type="inferred from homology"/>
<dbReference type="GO" id="GO:0017136">
    <property type="term" value="F:histone deacetylase activity, NAD-dependent"/>
    <property type="evidence" value="ECO:0007669"/>
    <property type="project" value="TreeGrafter"/>
</dbReference>
<feature type="domain" description="Deacetylase sirtuin-type" evidence="11">
    <location>
        <begin position="58"/>
        <end position="139"/>
    </location>
</feature>
<evidence type="ECO:0000256" key="8">
    <source>
        <dbReference type="ARBA" id="ARBA00023027"/>
    </source>
</evidence>
<dbReference type="InterPro" id="IPR050134">
    <property type="entry name" value="NAD-dep_sirtuin_deacylases"/>
</dbReference>
<evidence type="ECO:0000256" key="6">
    <source>
        <dbReference type="ARBA" id="ARBA00022723"/>
    </source>
</evidence>
<evidence type="ECO:0000256" key="1">
    <source>
        <dbReference type="ARBA" id="ARBA00001947"/>
    </source>
</evidence>
<dbReference type="OrthoDB" id="424302at2759"/>
<keyword evidence="8" id="KW-0520">NAD</keyword>
<keyword evidence="9" id="KW-0539">Nucleus</keyword>
<evidence type="ECO:0000256" key="4">
    <source>
        <dbReference type="ARBA" id="ARBA00012928"/>
    </source>
</evidence>
<evidence type="ECO:0000256" key="7">
    <source>
        <dbReference type="ARBA" id="ARBA00022833"/>
    </source>
</evidence>
<comment type="caution">
    <text evidence="10">Lacks conserved residue(s) required for the propagation of feature annotation.</text>
</comment>
<evidence type="ECO:0000256" key="3">
    <source>
        <dbReference type="ARBA" id="ARBA00006924"/>
    </source>
</evidence>
<evidence type="ECO:0000313" key="13">
    <source>
        <dbReference type="Proteomes" id="UP000233556"/>
    </source>
</evidence>
<keyword evidence="6" id="KW-0479">Metal-binding</keyword>
<evidence type="ECO:0000259" key="11">
    <source>
        <dbReference type="PROSITE" id="PS50305"/>
    </source>
</evidence>
<evidence type="ECO:0000256" key="10">
    <source>
        <dbReference type="PROSITE-ProRule" id="PRU00236"/>
    </source>
</evidence>
<dbReference type="GO" id="GO:0033553">
    <property type="term" value="C:rDNA heterochromatin"/>
    <property type="evidence" value="ECO:0007669"/>
    <property type="project" value="TreeGrafter"/>
</dbReference>
<dbReference type="InterPro" id="IPR003000">
    <property type="entry name" value="Sirtuin"/>
</dbReference>
<dbReference type="GO" id="GO:0051239">
    <property type="term" value="P:regulation of multicellular organismal process"/>
    <property type="evidence" value="ECO:0007669"/>
    <property type="project" value="UniProtKB-ARBA"/>
</dbReference>
<evidence type="ECO:0000313" key="12">
    <source>
        <dbReference type="EMBL" id="PKU30334.1"/>
    </source>
</evidence>
<dbReference type="InterPro" id="IPR029035">
    <property type="entry name" value="DHS-like_NAD/FAD-binding_dom"/>
</dbReference>
<dbReference type="GO" id="GO:0046872">
    <property type="term" value="F:metal ion binding"/>
    <property type="evidence" value="ECO:0007669"/>
    <property type="project" value="UniProtKB-KW"/>
</dbReference>
<evidence type="ECO:0000256" key="2">
    <source>
        <dbReference type="ARBA" id="ARBA00004123"/>
    </source>
</evidence>
<evidence type="ECO:0000256" key="9">
    <source>
        <dbReference type="ARBA" id="ARBA00023242"/>
    </source>
</evidence>
<dbReference type="SUPFAM" id="SSF52467">
    <property type="entry name" value="DHS-like NAD/FAD-binding domain"/>
    <property type="match status" value="1"/>
</dbReference>
<dbReference type="GO" id="GO:0005637">
    <property type="term" value="C:nuclear inner membrane"/>
    <property type="evidence" value="ECO:0007669"/>
    <property type="project" value="TreeGrafter"/>
</dbReference>
<dbReference type="InterPro" id="IPR026591">
    <property type="entry name" value="Sirtuin_cat_small_dom_sf"/>
</dbReference>
<protein>
    <recommendedName>
        <fullName evidence="4">protein acetyllysine N-acetyltransferase</fullName>
        <ecNumber evidence="4">2.3.1.286</ecNumber>
    </recommendedName>
</protein>
<dbReference type="FunFam" id="3.30.1600.10:FF:000013">
    <property type="entry name" value="NAD-dependent protein deacetylase sirtuin-1"/>
    <property type="match status" value="1"/>
</dbReference>
<reference evidence="13" key="2">
    <citation type="submission" date="2017-12" db="EMBL/GenBank/DDBJ databases">
        <title>Genome sequence of the Bar-tailed Godwit (Limosa lapponica baueri).</title>
        <authorList>
            <person name="Lima N.C.B."/>
            <person name="Parody-Merino A.M."/>
            <person name="Battley P.F."/>
            <person name="Fidler A.E."/>
            <person name="Prosdocimi F."/>
        </authorList>
    </citation>
    <scope>NUCLEOTIDE SEQUENCE [LARGE SCALE GENOMIC DNA]</scope>
</reference>
<keyword evidence="5" id="KW-0808">Transferase</keyword>
<dbReference type="GO" id="GO:0050793">
    <property type="term" value="P:regulation of developmental process"/>
    <property type="evidence" value="ECO:0007669"/>
    <property type="project" value="UniProtKB-ARBA"/>
</dbReference>
<dbReference type="GO" id="GO:0002039">
    <property type="term" value="F:p53 binding"/>
    <property type="evidence" value="ECO:0007669"/>
    <property type="project" value="TreeGrafter"/>
</dbReference>
<sequence>MTRKGPYTFVQQHLMLGTDPRTILKDLLPETIPPPELDDMTLWQIVINILSEPPKRKKRKDINTIDDAVKLLQECRKIMVLTGAGVSVSCGIPDFRSRDGIYARLAVDFPDLPDPQAMFDIEYFRKDPRPFFKFAKAIW</sequence>